<dbReference type="Proteomes" id="UP001500236">
    <property type="component" value="Unassembled WGS sequence"/>
</dbReference>
<name>A0ABP6LXQ2_9MICC</name>
<dbReference type="PANTHER" id="PTHR30269">
    <property type="entry name" value="TRANSMEMBRANE PROTEIN YFCA"/>
    <property type="match status" value="1"/>
</dbReference>
<dbReference type="EMBL" id="BAAAVT010000010">
    <property type="protein sequence ID" value="GAA3065300.1"/>
    <property type="molecule type" value="Genomic_DNA"/>
</dbReference>
<dbReference type="InterPro" id="IPR002781">
    <property type="entry name" value="TM_pro_TauE-like"/>
</dbReference>
<feature type="transmembrane region" description="Helical" evidence="8">
    <location>
        <begin position="46"/>
        <end position="65"/>
    </location>
</feature>
<gene>
    <name evidence="9" type="ORF">GCM10010529_17810</name>
</gene>
<comment type="caution">
    <text evidence="9">The sequence shown here is derived from an EMBL/GenBank/DDBJ whole genome shotgun (WGS) entry which is preliminary data.</text>
</comment>
<evidence type="ECO:0000256" key="5">
    <source>
        <dbReference type="ARBA" id="ARBA00022692"/>
    </source>
</evidence>
<evidence type="ECO:0000313" key="9">
    <source>
        <dbReference type="EMBL" id="GAA3065300.1"/>
    </source>
</evidence>
<keyword evidence="7 8" id="KW-0472">Membrane</keyword>
<feature type="transmembrane region" description="Helical" evidence="8">
    <location>
        <begin position="137"/>
        <end position="160"/>
    </location>
</feature>
<comment type="similarity">
    <text evidence="2 8">Belongs to the 4-toluene sulfonate uptake permease (TSUP) (TC 2.A.102) family.</text>
</comment>
<protein>
    <recommendedName>
        <fullName evidence="8">Probable membrane transporter protein</fullName>
    </recommendedName>
</protein>
<feature type="transmembrane region" description="Helical" evidence="8">
    <location>
        <begin position="6"/>
        <end position="39"/>
    </location>
</feature>
<feature type="transmembrane region" description="Helical" evidence="8">
    <location>
        <begin position="99"/>
        <end position="117"/>
    </location>
</feature>
<accession>A0ABP6LXQ2</accession>
<evidence type="ECO:0000256" key="1">
    <source>
        <dbReference type="ARBA" id="ARBA00004651"/>
    </source>
</evidence>
<keyword evidence="4 8" id="KW-1003">Cell membrane</keyword>
<dbReference type="InterPro" id="IPR052017">
    <property type="entry name" value="TSUP"/>
</dbReference>
<evidence type="ECO:0000256" key="4">
    <source>
        <dbReference type="ARBA" id="ARBA00022475"/>
    </source>
</evidence>
<dbReference type="RefSeq" id="WP_237090074.1">
    <property type="nucleotide sequence ID" value="NZ_BAAAVT010000010.1"/>
</dbReference>
<evidence type="ECO:0000313" key="10">
    <source>
        <dbReference type="Proteomes" id="UP001500236"/>
    </source>
</evidence>
<feature type="transmembrane region" description="Helical" evidence="8">
    <location>
        <begin position="77"/>
        <end position="94"/>
    </location>
</feature>
<evidence type="ECO:0000256" key="6">
    <source>
        <dbReference type="ARBA" id="ARBA00022989"/>
    </source>
</evidence>
<keyword evidence="3" id="KW-0813">Transport</keyword>
<evidence type="ECO:0000256" key="8">
    <source>
        <dbReference type="RuleBase" id="RU363041"/>
    </source>
</evidence>
<evidence type="ECO:0000256" key="3">
    <source>
        <dbReference type="ARBA" id="ARBA00022448"/>
    </source>
</evidence>
<comment type="subcellular location">
    <subcellularLocation>
        <location evidence="1 8">Cell membrane</location>
        <topology evidence="1 8">Multi-pass membrane protein</topology>
    </subcellularLocation>
</comment>
<evidence type="ECO:0000256" key="2">
    <source>
        <dbReference type="ARBA" id="ARBA00009142"/>
    </source>
</evidence>
<evidence type="ECO:0000256" key="7">
    <source>
        <dbReference type="ARBA" id="ARBA00023136"/>
    </source>
</evidence>
<sequence length="244" mass="25913">MIDLDLLGWAMLAVGALIVGLSKTAVPGAATLAVAIFAATMPARESTAALLVLLLVGDLFAVWMYRRDVDWATLRRLVPAVLVGLLVGAVFLGLASDAVVRRVIGAILLALLAFTLWRRRSAADAAELGRTAAYGYGWLGGFTTMVANAGGPVMSMYLLAMRLPVKTFLGTTAYFFFAVNLSKLPFQVGLGLLNLQVLAIAGMLVPLVVIGAFIGRWIAVRISQRLFDRLVLVLTAVGAVNLLL</sequence>
<dbReference type="PANTHER" id="PTHR30269:SF23">
    <property type="entry name" value="MEMBRANE TRANSPORTER PROTEIN YDHB-RELATED"/>
    <property type="match status" value="1"/>
</dbReference>
<organism evidence="9 10">
    <name type="scientific">Nesterenkonia aethiopica</name>
    <dbReference type="NCBI Taxonomy" id="269144"/>
    <lineage>
        <taxon>Bacteria</taxon>
        <taxon>Bacillati</taxon>
        <taxon>Actinomycetota</taxon>
        <taxon>Actinomycetes</taxon>
        <taxon>Micrococcales</taxon>
        <taxon>Micrococcaceae</taxon>
        <taxon>Nesterenkonia</taxon>
    </lineage>
</organism>
<keyword evidence="5 8" id="KW-0812">Transmembrane</keyword>
<keyword evidence="6 8" id="KW-1133">Transmembrane helix</keyword>
<reference evidence="10" key="1">
    <citation type="journal article" date="2019" name="Int. J. Syst. Evol. Microbiol.">
        <title>The Global Catalogue of Microorganisms (GCM) 10K type strain sequencing project: providing services to taxonomists for standard genome sequencing and annotation.</title>
        <authorList>
            <consortium name="The Broad Institute Genomics Platform"/>
            <consortium name="The Broad Institute Genome Sequencing Center for Infectious Disease"/>
            <person name="Wu L."/>
            <person name="Ma J."/>
        </authorList>
    </citation>
    <scope>NUCLEOTIDE SEQUENCE [LARGE SCALE GENOMIC DNA]</scope>
    <source>
        <strain evidence="10">JCM 14309</strain>
    </source>
</reference>
<dbReference type="Pfam" id="PF01925">
    <property type="entry name" value="TauE"/>
    <property type="match status" value="1"/>
</dbReference>
<proteinExistence type="inferred from homology"/>
<feature type="transmembrane region" description="Helical" evidence="8">
    <location>
        <begin position="192"/>
        <end position="214"/>
    </location>
</feature>
<keyword evidence="10" id="KW-1185">Reference proteome</keyword>